<dbReference type="PANTHER" id="PTHR36305:SF1">
    <property type="entry name" value="PHOSPHATIDYLGLYCEROPHOSPHATASE A"/>
    <property type="match status" value="1"/>
</dbReference>
<keyword evidence="1" id="KW-0460">Magnesium</keyword>
<keyword evidence="1" id="KW-1208">Phospholipid metabolism</keyword>
<evidence type="ECO:0000313" key="7">
    <source>
        <dbReference type="Proteomes" id="UP000325187"/>
    </source>
</evidence>
<dbReference type="RefSeq" id="WP_149999344.1">
    <property type="nucleotide sequence ID" value="NZ_BKCL01000001.1"/>
</dbReference>
<keyword evidence="1 2" id="KW-0472">Membrane</keyword>
<dbReference type="EMBL" id="BKCL01000001">
    <property type="protein sequence ID" value="GEQ96728.1"/>
    <property type="molecule type" value="Genomic_DNA"/>
</dbReference>
<evidence type="ECO:0000256" key="1">
    <source>
        <dbReference type="PIRNR" id="PIRNR006162"/>
    </source>
</evidence>
<comment type="pathway">
    <text evidence="1">Phospholipid metabolism; phosphatidylglycerol biosynthesis; phosphatidylglycerol from CDP-diacylglycerol: step 2/2.</text>
</comment>
<comment type="subcellular location">
    <subcellularLocation>
        <location evidence="1">Cell inner membrane</location>
        <topology evidence="1">Multi-pass membrane protein</topology>
    </subcellularLocation>
</comment>
<name>A0A5A7MP51_9PROT</name>
<organism evidence="4 6">
    <name type="scientific">Iodidimonas gelatinilytica</name>
    <dbReference type="NCBI Taxonomy" id="1236966"/>
    <lineage>
        <taxon>Bacteria</taxon>
        <taxon>Pseudomonadati</taxon>
        <taxon>Pseudomonadota</taxon>
        <taxon>Alphaproteobacteria</taxon>
        <taxon>Iodidimonadales</taxon>
        <taxon>Iodidimonadaceae</taxon>
        <taxon>Iodidimonas</taxon>
    </lineage>
</organism>
<dbReference type="InterPro" id="IPR036681">
    <property type="entry name" value="PgpA-like_sf"/>
</dbReference>
<feature type="domain" description="YutG/PgpA" evidence="3">
    <location>
        <begin position="8"/>
        <end position="152"/>
    </location>
</feature>
<protein>
    <recommendedName>
        <fullName evidence="1">Phosphatidylglycerophosphatase A</fullName>
        <ecNumber evidence="1">3.1.3.27</ecNumber>
    </recommendedName>
    <alternativeName>
        <fullName evidence="1">Phosphatidylglycerolphosphate phosphatase A</fullName>
    </alternativeName>
</protein>
<reference evidence="6 7" key="1">
    <citation type="submission" date="2019-09" db="EMBL/GenBank/DDBJ databases">
        <title>NBRP : Genome information of microbial organism related human and environment.</title>
        <authorList>
            <person name="Hattori M."/>
            <person name="Oshima K."/>
            <person name="Inaba H."/>
            <person name="Suda W."/>
            <person name="Sakamoto M."/>
            <person name="Iino T."/>
            <person name="Kitahara M."/>
            <person name="Oshida Y."/>
            <person name="Iida T."/>
            <person name="Kudo T."/>
            <person name="Itoh T."/>
            <person name="Ohkuma M."/>
        </authorList>
    </citation>
    <scope>NUCLEOTIDE SEQUENCE [LARGE SCALE GENOMIC DNA]</scope>
    <source>
        <strain evidence="4 6">Hi-2</strain>
        <strain evidence="5 7">Mie-1</strain>
    </source>
</reference>
<keyword evidence="7" id="KW-1185">Reference proteome</keyword>
<dbReference type="InterPro" id="IPR026037">
    <property type="entry name" value="PgpA"/>
</dbReference>
<keyword evidence="1" id="KW-1003">Cell membrane</keyword>
<dbReference type="GO" id="GO:0005886">
    <property type="term" value="C:plasma membrane"/>
    <property type="evidence" value="ECO:0007669"/>
    <property type="project" value="UniProtKB-SubCell"/>
</dbReference>
<dbReference type="GO" id="GO:0008962">
    <property type="term" value="F:phosphatidylglycerophosphatase activity"/>
    <property type="evidence" value="ECO:0007669"/>
    <property type="project" value="UniProtKB-EC"/>
</dbReference>
<dbReference type="EC" id="3.1.3.27" evidence="1"/>
<proteinExistence type="predicted"/>
<keyword evidence="1" id="KW-0442">Lipid degradation</keyword>
<sequence>MPLLARAIATLFGIGFLKPGPGTWGSLAAAILAFPIVNYLGIWWLVAGTLLVSTIGIWAAEGYERLSGRHDPKEVVIDEVAGQWLTYLPMLFFADISFDWRFYALGFACFRLFDILKPWPIRTVDQQLPGGVGTMADDLLAAIPAAFLLWGLYWGQSVIGFYLGA</sequence>
<comment type="function">
    <text evidence="1">Lipid phosphatase which dephosphorylates phosphatidylglycerophosphate (PGP) to phosphatidylglycerol (PG).</text>
</comment>
<dbReference type="InterPro" id="IPR007686">
    <property type="entry name" value="YutG/PgpA"/>
</dbReference>
<dbReference type="PANTHER" id="PTHR36305">
    <property type="entry name" value="PHOSPHATIDYLGLYCEROPHOSPHATASE A"/>
    <property type="match status" value="1"/>
</dbReference>
<gene>
    <name evidence="4" type="primary">pgpA</name>
    <name evidence="4" type="ORF">JCM17844_03650</name>
    <name evidence="5" type="ORF">JCM17845_20740</name>
</gene>
<keyword evidence="1" id="KW-0479">Metal-binding</keyword>
<comment type="caution">
    <text evidence="4">The sequence shown here is derived from an EMBL/GenBank/DDBJ whole genome shotgun (WGS) entry which is preliminary data.</text>
</comment>
<dbReference type="Pfam" id="PF04608">
    <property type="entry name" value="PgpA"/>
    <property type="match status" value="1"/>
</dbReference>
<dbReference type="GO" id="GO:0046872">
    <property type="term" value="F:metal ion binding"/>
    <property type="evidence" value="ECO:0007669"/>
    <property type="project" value="UniProtKB-KW"/>
</dbReference>
<accession>A0A5A7MP51</accession>
<keyword evidence="2" id="KW-1133">Transmembrane helix</keyword>
<keyword evidence="1" id="KW-0443">Lipid metabolism</keyword>
<accession>A0A5A7MZG4</accession>
<keyword evidence="1" id="KW-0997">Cell inner membrane</keyword>
<dbReference type="PIRSF" id="PIRSF006162">
    <property type="entry name" value="PgpA"/>
    <property type="match status" value="1"/>
</dbReference>
<dbReference type="CDD" id="cd06971">
    <property type="entry name" value="PgpA"/>
    <property type="match status" value="1"/>
</dbReference>
<evidence type="ECO:0000313" key="4">
    <source>
        <dbReference type="EMBL" id="GEQ96728.1"/>
    </source>
</evidence>
<evidence type="ECO:0000313" key="5">
    <source>
        <dbReference type="EMBL" id="GER01451.1"/>
    </source>
</evidence>
<dbReference type="GO" id="GO:0009395">
    <property type="term" value="P:phospholipid catabolic process"/>
    <property type="evidence" value="ECO:0007669"/>
    <property type="project" value="UniProtKB-KW"/>
</dbReference>
<evidence type="ECO:0000256" key="2">
    <source>
        <dbReference type="SAM" id="Phobius"/>
    </source>
</evidence>
<keyword evidence="1" id="KW-0378">Hydrolase</keyword>
<dbReference type="SUPFAM" id="SSF101307">
    <property type="entry name" value="YutG-like"/>
    <property type="match status" value="1"/>
</dbReference>
<dbReference type="EMBL" id="BKCM01000010">
    <property type="protein sequence ID" value="GER01451.1"/>
    <property type="molecule type" value="Genomic_DNA"/>
</dbReference>
<comment type="cofactor">
    <cofactor evidence="1">
        <name>Mg(2+)</name>
        <dbReference type="ChEBI" id="CHEBI:18420"/>
    </cofactor>
</comment>
<dbReference type="GO" id="GO:0006655">
    <property type="term" value="P:phosphatidylglycerol biosynthetic process"/>
    <property type="evidence" value="ECO:0007669"/>
    <property type="project" value="UniProtKB-UniPathway"/>
</dbReference>
<dbReference type="Proteomes" id="UP000322084">
    <property type="component" value="Unassembled WGS sequence"/>
</dbReference>
<dbReference type="UniPathway" id="UPA00084">
    <property type="reaction ID" value="UER00504"/>
</dbReference>
<dbReference type="AlphaFoldDB" id="A0A5A7MP51"/>
<evidence type="ECO:0000259" key="3">
    <source>
        <dbReference type="Pfam" id="PF04608"/>
    </source>
</evidence>
<evidence type="ECO:0000313" key="6">
    <source>
        <dbReference type="Proteomes" id="UP000322084"/>
    </source>
</evidence>
<feature type="transmembrane region" description="Helical" evidence="2">
    <location>
        <begin position="139"/>
        <end position="163"/>
    </location>
</feature>
<dbReference type="Proteomes" id="UP000325187">
    <property type="component" value="Unassembled WGS sequence"/>
</dbReference>
<comment type="catalytic activity">
    <reaction evidence="1">
        <text>a 1,2-diacyl-sn-glycero-3-phospho-(1'-sn-glycero-3'-phosphate) + H2O = a 1,2-diacyl-sn-glycero-3-phospho-(1'-sn-glycerol) + phosphate</text>
        <dbReference type="Rhea" id="RHEA:33751"/>
        <dbReference type="ChEBI" id="CHEBI:15377"/>
        <dbReference type="ChEBI" id="CHEBI:43474"/>
        <dbReference type="ChEBI" id="CHEBI:60110"/>
        <dbReference type="ChEBI" id="CHEBI:64716"/>
        <dbReference type="EC" id="3.1.3.27"/>
    </reaction>
</comment>
<keyword evidence="1" id="KW-0595">Phospholipid degradation</keyword>
<keyword evidence="1 2" id="KW-0812">Transmembrane</keyword>
<feature type="transmembrane region" description="Helical" evidence="2">
    <location>
        <begin position="39"/>
        <end position="60"/>
    </location>
</feature>